<evidence type="ECO:0000259" key="3">
    <source>
        <dbReference type="PROSITE" id="PS51194"/>
    </source>
</evidence>
<evidence type="ECO:0000259" key="2">
    <source>
        <dbReference type="PROSITE" id="PS51192"/>
    </source>
</evidence>
<dbReference type="EMBL" id="SNRY01000005">
    <property type="protein sequence ID" value="KAA6352085.1"/>
    <property type="molecule type" value="Genomic_DNA"/>
</dbReference>
<dbReference type="SUPFAM" id="SSF52540">
    <property type="entry name" value="P-loop containing nucleoside triphosphate hydrolases"/>
    <property type="match status" value="2"/>
</dbReference>
<evidence type="ECO:0000313" key="5">
    <source>
        <dbReference type="EMBL" id="KAA6352161.1"/>
    </source>
</evidence>
<dbReference type="AlphaFoldDB" id="A0A5J4T3B6"/>
<dbReference type="InterPro" id="IPR049730">
    <property type="entry name" value="SNF2/RAD54-like_C"/>
</dbReference>
<dbReference type="GO" id="GO:0005524">
    <property type="term" value="F:ATP binding"/>
    <property type="evidence" value="ECO:0007669"/>
    <property type="project" value="InterPro"/>
</dbReference>
<dbReference type="PANTHER" id="PTHR10799">
    <property type="entry name" value="SNF2/RAD54 HELICASE FAMILY"/>
    <property type="match status" value="1"/>
</dbReference>
<dbReference type="GO" id="GO:0016787">
    <property type="term" value="F:hydrolase activity"/>
    <property type="evidence" value="ECO:0007669"/>
    <property type="project" value="UniProtKB-KW"/>
</dbReference>
<dbReference type="InterPro" id="IPR001650">
    <property type="entry name" value="Helicase_C-like"/>
</dbReference>
<organism evidence="5">
    <name type="scientific">termite gut metagenome</name>
    <dbReference type="NCBI Taxonomy" id="433724"/>
    <lineage>
        <taxon>unclassified sequences</taxon>
        <taxon>metagenomes</taxon>
        <taxon>organismal metagenomes</taxon>
    </lineage>
</organism>
<dbReference type="SMART" id="SM00490">
    <property type="entry name" value="HELICc"/>
    <property type="match status" value="1"/>
</dbReference>
<feature type="domain" description="Helicase C-terminal" evidence="3">
    <location>
        <begin position="788"/>
        <end position="937"/>
    </location>
</feature>
<dbReference type="InterPro" id="IPR000330">
    <property type="entry name" value="SNF2_N"/>
</dbReference>
<dbReference type="Pfam" id="PF00271">
    <property type="entry name" value="Helicase_C"/>
    <property type="match status" value="1"/>
</dbReference>
<dbReference type="Gene3D" id="3.40.50.10810">
    <property type="entry name" value="Tandem AAA-ATPase domain"/>
    <property type="match status" value="1"/>
</dbReference>
<proteinExistence type="predicted"/>
<dbReference type="InterPro" id="IPR027417">
    <property type="entry name" value="P-loop_NTPase"/>
</dbReference>
<evidence type="ECO:0008006" key="6">
    <source>
        <dbReference type="Google" id="ProtNLM"/>
    </source>
</evidence>
<keyword evidence="1" id="KW-0378">Hydrolase</keyword>
<accession>A0A5J4T3B6</accession>
<name>A0A5J4T3B6_9ZZZZ</name>
<dbReference type="CDD" id="cd18793">
    <property type="entry name" value="SF2_C_SNF"/>
    <property type="match status" value="1"/>
</dbReference>
<dbReference type="PROSITE" id="PS51192">
    <property type="entry name" value="HELICASE_ATP_BIND_1"/>
    <property type="match status" value="1"/>
</dbReference>
<evidence type="ECO:0000256" key="1">
    <source>
        <dbReference type="ARBA" id="ARBA00022801"/>
    </source>
</evidence>
<dbReference type="InterPro" id="IPR014001">
    <property type="entry name" value="Helicase_ATP-bd"/>
</dbReference>
<evidence type="ECO:0000313" key="4">
    <source>
        <dbReference type="EMBL" id="KAA6352085.1"/>
    </source>
</evidence>
<reference evidence="5" key="1">
    <citation type="submission" date="2019-03" db="EMBL/GenBank/DDBJ databases">
        <title>Single cell metagenomics reveals metabolic interactions within the superorganism composed of flagellate Streblomastix strix and complex community of Bacteroidetes bacteria on its surface.</title>
        <authorList>
            <person name="Treitli S.C."/>
            <person name="Kolisko M."/>
            <person name="Husnik F."/>
            <person name="Keeling P."/>
            <person name="Hampl V."/>
        </authorList>
    </citation>
    <scope>NUCLEOTIDE SEQUENCE</scope>
    <source>
        <strain evidence="5">STM</strain>
    </source>
</reference>
<dbReference type="EMBL" id="SNRY01000005">
    <property type="protein sequence ID" value="KAA6352161.1"/>
    <property type="molecule type" value="Genomic_DNA"/>
</dbReference>
<sequence>MTETTLVITLIRHPVLGVLLIPYTAELNKQNTITLIEQAFHSSSTTIEKRSEVERKAIEIASCYSEKNLMKVYSREKNANDFLRNLSEKILKEIVRPYIEKKLLEMIALIRTYSLPLYQKDSSSKILFDHNACHVSSQTIEVSFHFEADESQFCYSLQCTDGSDEFLSLREKKPVITVVSYPAVLLLGTTLMTFRDIKASLLMPFTNKTTVSVDASLTEKYMEKVVLPIIRHHQITSQGLNIAEEYRSCEPLLSIEKTIYEETVLHLSFQYGDKTFAPNMPDNDKVVYSLEKEGKTAIRYFFRNMATEQQLVQELKEAHLTRINESHFALAKQAPEKELAEWILNHRNLLAGNFRLMNAETHTTYCLDEIRMEQSQTVEMDWFEMKIIVIVGDFHIPFTLFRKHILNGIREFVLPNGQTILLPEEWFYKYADLFEYGESSEKTIRLKRSFLGIANAIFDNKDSDEPAGYIPKKEYEIPLGLKANLRRYQQEGFNWMMHLNEHNFGGCLADDMGLGKTLQTLTLLLHLYNRRNPTGDTTKSLPASLIVMPISLLQNWKREVLRFTPLTVYEYIGNGQSKSNNLVFDCYNLILTSYGMMRNNIETLSHYTFEYVVLDESQYIKNSDSLTFKAALQLQAYRRLVLTGTPIENSLKDLWSQFRFLQPDLLGTENDFNKRFHIPVKQGDAQQEERLRRIIEPFVLRRSKWEVAPELPALTEEIIYCDMSEEQNKIYQTEKNTLRNLFLEMSAHQQEKGKNLTVLNGILRLRQLACHPKMVFNDFEGDSGKLEAIVSAFETLRTEGHKVLIFSSFVKHLELIAHIFTQCGWSYALLTGASVNRQDEIDRFASTDNIQAFLISLKAGGVGLNLTQADYVFIVDPWWNPAAEMQAVSRSHRIGQEKQVFAYRFITQGSIEEKIMQLQEDKRKLAETFITDSNPLETFTDEEWQKLLEI</sequence>
<dbReference type="PROSITE" id="PS51194">
    <property type="entry name" value="HELICASE_CTER"/>
    <property type="match status" value="1"/>
</dbReference>
<dbReference type="Gene3D" id="3.40.50.300">
    <property type="entry name" value="P-loop containing nucleotide triphosphate hydrolases"/>
    <property type="match status" value="1"/>
</dbReference>
<gene>
    <name evidence="4" type="ORF">EZS27_000497</name>
    <name evidence="5" type="ORF">EZS27_000573</name>
</gene>
<protein>
    <recommendedName>
        <fullName evidence="6">RNA polymerase-associated protein RapA</fullName>
    </recommendedName>
</protein>
<dbReference type="InterPro" id="IPR038718">
    <property type="entry name" value="SNF2-like_sf"/>
</dbReference>
<feature type="domain" description="Helicase ATP-binding" evidence="2">
    <location>
        <begin position="497"/>
        <end position="664"/>
    </location>
</feature>
<comment type="caution">
    <text evidence="5">The sequence shown here is derived from an EMBL/GenBank/DDBJ whole genome shotgun (WGS) entry which is preliminary data.</text>
</comment>
<dbReference type="Pfam" id="PF00176">
    <property type="entry name" value="SNF2-rel_dom"/>
    <property type="match status" value="1"/>
</dbReference>
<dbReference type="SMART" id="SM00487">
    <property type="entry name" value="DEXDc"/>
    <property type="match status" value="1"/>
</dbReference>